<sequence length="134" mass="15287">ADTEKTMGVREDISRLPNLKNVGLALIDYVESLQPGITFSKKGKRWVPSENFVTFTIQFVRSKKIVISLRGNPDEFLEFEDLPLKEGMGYGAYSECHLESPKQLPAISMHIKNAYDIYCKGVLRRKKHPTIVEE</sequence>
<proteinExistence type="predicted"/>
<dbReference type="Proteomes" id="UP001165427">
    <property type="component" value="Unassembled WGS sequence"/>
</dbReference>
<organism evidence="1 2">
    <name type="scientific">Desulfatitalea alkaliphila</name>
    <dbReference type="NCBI Taxonomy" id="2929485"/>
    <lineage>
        <taxon>Bacteria</taxon>
        <taxon>Pseudomonadati</taxon>
        <taxon>Thermodesulfobacteriota</taxon>
        <taxon>Desulfobacteria</taxon>
        <taxon>Desulfobacterales</taxon>
        <taxon>Desulfosarcinaceae</taxon>
        <taxon>Desulfatitalea</taxon>
    </lineage>
</organism>
<comment type="caution">
    <text evidence="1">The sequence shown here is derived from an EMBL/GenBank/DDBJ whole genome shotgun (WGS) entry which is preliminary data.</text>
</comment>
<dbReference type="RefSeq" id="WP_246903931.1">
    <property type="nucleotide sequence ID" value="NZ_JALJRB010000004.1"/>
</dbReference>
<gene>
    <name evidence="1" type="ORF">MRX98_06060</name>
</gene>
<name>A0AA41QZR2_9BACT</name>
<evidence type="ECO:0000313" key="2">
    <source>
        <dbReference type="Proteomes" id="UP001165427"/>
    </source>
</evidence>
<evidence type="ECO:0000313" key="1">
    <source>
        <dbReference type="EMBL" id="MCJ8500132.1"/>
    </source>
</evidence>
<accession>A0AA41QZR2</accession>
<protein>
    <submittedName>
        <fullName evidence="1">Uncharacterized protein</fullName>
    </submittedName>
</protein>
<feature type="non-terminal residue" evidence="1">
    <location>
        <position position="1"/>
    </location>
</feature>
<dbReference type="AlphaFoldDB" id="A0AA41QZR2"/>
<reference evidence="1" key="1">
    <citation type="submission" date="2022-04" db="EMBL/GenBank/DDBJ databases">
        <title>Desulfatitalea alkaliphila sp. nov., a novel anaerobic sulfate-reducing bacterium isolated from terrestrial mud volcano, Taman Peninsula, Russia.</title>
        <authorList>
            <person name="Khomyakova M.A."/>
            <person name="Merkel A.Y."/>
            <person name="Slobodkin A.I."/>
        </authorList>
    </citation>
    <scope>NUCLEOTIDE SEQUENCE</scope>
    <source>
        <strain evidence="1">M08but</strain>
    </source>
</reference>
<dbReference type="EMBL" id="JALJRB010000004">
    <property type="protein sequence ID" value="MCJ8500132.1"/>
    <property type="molecule type" value="Genomic_DNA"/>
</dbReference>
<keyword evidence="2" id="KW-1185">Reference proteome</keyword>